<dbReference type="SMART" id="SM01336">
    <property type="entry name" value="zf-PARP"/>
    <property type="match status" value="1"/>
</dbReference>
<dbReference type="Pfam" id="PF00645">
    <property type="entry name" value="zf-PARP"/>
    <property type="match status" value="1"/>
</dbReference>
<evidence type="ECO:0000313" key="12">
    <source>
        <dbReference type="Proteomes" id="UP001610444"/>
    </source>
</evidence>
<keyword evidence="5" id="KW-0833">Ubl conjugation pathway</keyword>
<evidence type="ECO:0000256" key="4">
    <source>
        <dbReference type="ARBA" id="ARBA00022771"/>
    </source>
</evidence>
<feature type="domain" description="UBC core" evidence="10">
    <location>
        <begin position="674"/>
        <end position="838"/>
    </location>
</feature>
<accession>A0ABR4KK91</accession>
<evidence type="ECO:0000313" key="11">
    <source>
        <dbReference type="EMBL" id="KAL2852699.1"/>
    </source>
</evidence>
<dbReference type="PROSITE" id="PS51257">
    <property type="entry name" value="PROKAR_LIPOPROTEIN"/>
    <property type="match status" value="1"/>
</dbReference>
<dbReference type="Gene3D" id="3.10.110.10">
    <property type="entry name" value="Ubiquitin Conjugating Enzyme"/>
    <property type="match status" value="1"/>
</dbReference>
<feature type="compositionally biased region" description="Basic residues" evidence="8">
    <location>
        <begin position="1138"/>
        <end position="1147"/>
    </location>
</feature>
<feature type="compositionally biased region" description="Basic and acidic residues" evidence="8">
    <location>
        <begin position="1069"/>
        <end position="1095"/>
    </location>
</feature>
<dbReference type="PROSITE" id="PS50064">
    <property type="entry name" value="ZF_PARP_2"/>
    <property type="match status" value="1"/>
</dbReference>
<dbReference type="InterPro" id="IPR016135">
    <property type="entry name" value="UBQ-conjugating_enzyme/RWD"/>
</dbReference>
<dbReference type="PROSITE" id="PS50127">
    <property type="entry name" value="UBC_2"/>
    <property type="match status" value="1"/>
</dbReference>
<dbReference type="SMART" id="SM00212">
    <property type="entry name" value="UBCc"/>
    <property type="match status" value="1"/>
</dbReference>
<evidence type="ECO:0000256" key="3">
    <source>
        <dbReference type="ARBA" id="ARBA00022723"/>
    </source>
</evidence>
<evidence type="ECO:0000256" key="5">
    <source>
        <dbReference type="ARBA" id="ARBA00022786"/>
    </source>
</evidence>
<dbReference type="Pfam" id="PF00179">
    <property type="entry name" value="UQ_con"/>
    <property type="match status" value="1"/>
</dbReference>
<dbReference type="InterPro" id="IPR036957">
    <property type="entry name" value="Znf_PARP_sf"/>
</dbReference>
<dbReference type="CDD" id="cd23837">
    <property type="entry name" value="UBCc_UBE2O"/>
    <property type="match status" value="1"/>
</dbReference>
<keyword evidence="7" id="KW-0539">Nucleus</keyword>
<organism evidence="11 12">
    <name type="scientific">Aspergillus pseudodeflectus</name>
    <dbReference type="NCBI Taxonomy" id="176178"/>
    <lineage>
        <taxon>Eukaryota</taxon>
        <taxon>Fungi</taxon>
        <taxon>Dikarya</taxon>
        <taxon>Ascomycota</taxon>
        <taxon>Pezizomycotina</taxon>
        <taxon>Eurotiomycetes</taxon>
        <taxon>Eurotiomycetidae</taxon>
        <taxon>Eurotiales</taxon>
        <taxon>Aspergillaceae</taxon>
        <taxon>Aspergillus</taxon>
        <taxon>Aspergillus subgen. Nidulantes</taxon>
    </lineage>
</organism>
<feature type="compositionally biased region" description="Acidic residues" evidence="8">
    <location>
        <begin position="1122"/>
        <end position="1133"/>
    </location>
</feature>
<keyword evidence="12" id="KW-1185">Reference proteome</keyword>
<evidence type="ECO:0000256" key="2">
    <source>
        <dbReference type="ARBA" id="ARBA00022679"/>
    </source>
</evidence>
<evidence type="ECO:0000256" key="1">
    <source>
        <dbReference type="ARBA" id="ARBA00004123"/>
    </source>
</evidence>
<dbReference type="EMBL" id="JBFXLR010000015">
    <property type="protein sequence ID" value="KAL2852699.1"/>
    <property type="molecule type" value="Genomic_DNA"/>
</dbReference>
<feature type="region of interest" description="Disordered" evidence="8">
    <location>
        <begin position="549"/>
        <end position="630"/>
    </location>
</feature>
<evidence type="ECO:0008006" key="13">
    <source>
        <dbReference type="Google" id="ProtNLM"/>
    </source>
</evidence>
<feature type="compositionally biased region" description="Acidic residues" evidence="8">
    <location>
        <begin position="567"/>
        <end position="584"/>
    </location>
</feature>
<dbReference type="RefSeq" id="XP_070900521.1">
    <property type="nucleotide sequence ID" value="XM_071045282.1"/>
</dbReference>
<dbReference type="InterPro" id="IPR001510">
    <property type="entry name" value="Znf_PARP"/>
</dbReference>
<evidence type="ECO:0000256" key="8">
    <source>
        <dbReference type="SAM" id="MobiDB-lite"/>
    </source>
</evidence>
<comment type="caution">
    <text evidence="11">The sequence shown here is derived from an EMBL/GenBank/DDBJ whole genome shotgun (WGS) entry which is preliminary data.</text>
</comment>
<feature type="compositionally biased region" description="Basic residues" evidence="8">
    <location>
        <begin position="1043"/>
        <end position="1058"/>
    </location>
</feature>
<feature type="compositionally biased region" description="Basic and acidic residues" evidence="8">
    <location>
        <begin position="605"/>
        <end position="617"/>
    </location>
</feature>
<sequence length="1190" mass="133447">MAVKRHMDDTTTGIIISSALSCTLEPIAFQPIDPITGEYLPVKLTQKLFGDRDDFMTPEESDTEASPTLLFDVPKSELTGYEEFAEDDFIVYRQKLGVIRAIEHDAVLLLPNSEVVSPLSTAALELPLCADPKVTISMPETKFRDLGNGQVVRTMYTEDIQPGQSVLIDPLNLYRNKLSAEYRGRSIRAHMLAAPIEDIHIDWLCPNVFSSKPQECGPNREVLRLSTLQGNAVKCDFAQPSGEESLASGCESMLAIGERVRFRDPADAATKYPGYQHLRSDQTFGHDLNIFRIASTKTEAVVRWQDGSCTTEATISLRRYHAPEDHLWPGKYVVLKDGVVTVTESPPGPSHSRATDSLRVQKVGVVQAVDNREQIASVRWYRNPGVELICKGSALGPHSSLGHLEETTTKVSVYELATFPAFNRSLNDLVILAPSTIDQTAISPSHDQESIISSPTKSFTHNTFLGYAHYLHSIKSAMVESEWFKKTTTIRATRLRRRYSIQSDESTLSVHFVGKIVAMNLNGEITVRLPGHNNCRDIRVPSERIMMVVPSDDQIPNDSLISPYEGNLDENSSDSEWDTEDESDGSLNSEELTSPSRATDLGSLEEVKTTSKSEFQSDRSQLPSERVPVAGDTSTPVVYITAPTSCPPNFAVLEDPPPSNHYFINRTYSGSLRTCMKRLQKEYEVLQSSLPSGIFVRTWESRMNLMRVMMIGPEGTPYEHAPFVIDFCFTPDFPRQPPLAFFHSWTDGQGRINPNLYEDGKICLSILGTWPTRNPDESWIPGKSTVLQILVSIMGLVLVKAPFYNEAGYELLASEDNKRVESLQYTERAFIMTRKFILQALQNPICGLMDVLFWHYLPDSSSNRPQLLKRVIKEAVQMIQHSSSTSPNGDCQKPMASEFLPRLSLGAVVMLRRHVAALQKLESNVQSSQSPQITDLAPTGRAGCTNKECKDNKVKITKGDVRVGSWVDTEKYQSFMWRHWGCVTPKMITNMIEVVGEGDDRDLDLLDGYEDLPQEHQERLARALDQGHIDDEDWNGDLEMNRPGKHGFRVRGAKKKAAKAAEEEEEDEKEGKKEEESEEERKETTKSTKRSRFDVEENEDEEKKPRPKRKATGYPKYVPPASEEEEDEEDEEPVPVKAKTKATKRGKAKNEDAAAPAAKRAKRAKKNDDEAAEDEPVAEKPKRGRRKKST</sequence>
<dbReference type="GeneID" id="98160446"/>
<gene>
    <name evidence="11" type="ORF">BJX68DRAFT_265578</name>
</gene>
<evidence type="ECO:0000259" key="10">
    <source>
        <dbReference type="PROSITE" id="PS50127"/>
    </source>
</evidence>
<evidence type="ECO:0000256" key="6">
    <source>
        <dbReference type="ARBA" id="ARBA00022833"/>
    </source>
</evidence>
<keyword evidence="2" id="KW-0808">Transferase</keyword>
<proteinExistence type="predicted"/>
<protein>
    <recommendedName>
        <fullName evidence="13">UBC core domain-containing protein</fullName>
    </recommendedName>
</protein>
<feature type="domain" description="PARP-type" evidence="9">
    <location>
        <begin position="949"/>
        <end position="1028"/>
    </location>
</feature>
<keyword evidence="6" id="KW-0862">Zinc</keyword>
<reference evidence="11 12" key="1">
    <citation type="submission" date="2024-07" db="EMBL/GenBank/DDBJ databases">
        <title>Section-level genome sequencing and comparative genomics of Aspergillus sections Usti and Cavernicolus.</title>
        <authorList>
            <consortium name="Lawrence Berkeley National Laboratory"/>
            <person name="Nybo J.L."/>
            <person name="Vesth T.C."/>
            <person name="Theobald S."/>
            <person name="Frisvad J.C."/>
            <person name="Larsen T.O."/>
            <person name="Kjaerboelling I."/>
            <person name="Rothschild-Mancinelli K."/>
            <person name="Lyhne E.K."/>
            <person name="Kogle M.E."/>
            <person name="Barry K."/>
            <person name="Clum A."/>
            <person name="Na H."/>
            <person name="Ledsgaard L."/>
            <person name="Lin J."/>
            <person name="Lipzen A."/>
            <person name="Kuo A."/>
            <person name="Riley R."/>
            <person name="Mondo S."/>
            <person name="LaButti K."/>
            <person name="Haridas S."/>
            <person name="Pangalinan J."/>
            <person name="Salamov A.A."/>
            <person name="Simmons B.A."/>
            <person name="Magnuson J.K."/>
            <person name="Chen J."/>
            <person name="Drula E."/>
            <person name="Henrissat B."/>
            <person name="Wiebenga A."/>
            <person name="Lubbers R.J."/>
            <person name="Gomes A.C."/>
            <person name="Macurrencykelacurrency M.R."/>
            <person name="Stajich J."/>
            <person name="Grigoriev I.V."/>
            <person name="Mortensen U.H."/>
            <person name="De vries R.P."/>
            <person name="Baker S.E."/>
            <person name="Andersen M.R."/>
        </authorList>
    </citation>
    <scope>NUCLEOTIDE SEQUENCE [LARGE SCALE GENOMIC DNA]</scope>
    <source>
        <strain evidence="11 12">CBS 756.74</strain>
    </source>
</reference>
<dbReference type="PANTHER" id="PTHR46116:SF15">
    <property type="entry name" value="(E3-INDEPENDENT) E2 UBIQUITIN-CONJUGATING ENZYME"/>
    <property type="match status" value="1"/>
</dbReference>
<dbReference type="InterPro" id="IPR000608">
    <property type="entry name" value="UBC"/>
</dbReference>
<dbReference type="SUPFAM" id="SSF54495">
    <property type="entry name" value="UBC-like"/>
    <property type="match status" value="1"/>
</dbReference>
<name>A0ABR4KK91_9EURO</name>
<feature type="region of interest" description="Disordered" evidence="8">
    <location>
        <begin position="1033"/>
        <end position="1190"/>
    </location>
</feature>
<dbReference type="Proteomes" id="UP001610444">
    <property type="component" value="Unassembled WGS sequence"/>
</dbReference>
<keyword evidence="4" id="KW-0863">Zinc-finger</keyword>
<dbReference type="PANTHER" id="PTHR46116">
    <property type="entry name" value="(E3-INDEPENDENT) E2 UBIQUITIN-CONJUGATING ENZYME"/>
    <property type="match status" value="1"/>
</dbReference>
<dbReference type="SUPFAM" id="SSF57716">
    <property type="entry name" value="Glucocorticoid receptor-like (DNA-binding domain)"/>
    <property type="match status" value="1"/>
</dbReference>
<keyword evidence="3" id="KW-0479">Metal-binding</keyword>
<evidence type="ECO:0000256" key="7">
    <source>
        <dbReference type="ARBA" id="ARBA00023242"/>
    </source>
</evidence>
<comment type="subcellular location">
    <subcellularLocation>
        <location evidence="1">Nucleus</location>
    </subcellularLocation>
</comment>
<feature type="compositionally biased region" description="Polar residues" evidence="8">
    <location>
        <begin position="587"/>
        <end position="597"/>
    </location>
</feature>
<dbReference type="Gene3D" id="3.30.1740.10">
    <property type="entry name" value="Zinc finger, PARP-type"/>
    <property type="match status" value="1"/>
</dbReference>
<evidence type="ECO:0000259" key="9">
    <source>
        <dbReference type="PROSITE" id="PS50064"/>
    </source>
</evidence>